<organism evidence="13 14">
    <name type="scientific">Bemisia tabaci</name>
    <name type="common">Sweetpotato whitefly</name>
    <name type="synonym">Aleurodes tabaci</name>
    <dbReference type="NCBI Taxonomy" id="7038"/>
    <lineage>
        <taxon>Eukaryota</taxon>
        <taxon>Metazoa</taxon>
        <taxon>Ecdysozoa</taxon>
        <taxon>Arthropoda</taxon>
        <taxon>Hexapoda</taxon>
        <taxon>Insecta</taxon>
        <taxon>Pterygota</taxon>
        <taxon>Neoptera</taxon>
        <taxon>Paraneoptera</taxon>
        <taxon>Hemiptera</taxon>
        <taxon>Sternorrhyncha</taxon>
        <taxon>Aleyrodoidea</taxon>
        <taxon>Aleyrodidae</taxon>
        <taxon>Aleyrodinae</taxon>
        <taxon>Bemisia</taxon>
    </lineage>
</organism>
<evidence type="ECO:0000256" key="10">
    <source>
        <dbReference type="RuleBase" id="RU000304"/>
    </source>
</evidence>
<dbReference type="GO" id="GO:0005524">
    <property type="term" value="F:ATP binding"/>
    <property type="evidence" value="ECO:0007669"/>
    <property type="project" value="UniProtKB-UniRule"/>
</dbReference>
<dbReference type="PROSITE" id="PS00108">
    <property type="entry name" value="PROTEIN_KINASE_ST"/>
    <property type="match status" value="1"/>
</dbReference>
<feature type="compositionally biased region" description="Low complexity" evidence="11">
    <location>
        <begin position="359"/>
        <end position="392"/>
    </location>
</feature>
<dbReference type="Gene3D" id="1.10.510.10">
    <property type="entry name" value="Transferase(Phosphotransferase) domain 1"/>
    <property type="match status" value="1"/>
</dbReference>
<reference evidence="13" key="1">
    <citation type="submission" date="2021-12" db="EMBL/GenBank/DDBJ databases">
        <authorList>
            <person name="King R."/>
        </authorList>
    </citation>
    <scope>NUCLEOTIDE SEQUENCE</scope>
</reference>
<dbReference type="Pfam" id="PF00069">
    <property type="entry name" value="Pkinase"/>
    <property type="match status" value="1"/>
</dbReference>
<keyword evidence="4 9" id="KW-0547">Nucleotide-binding</keyword>
<dbReference type="InterPro" id="IPR011009">
    <property type="entry name" value="Kinase-like_dom_sf"/>
</dbReference>
<dbReference type="GO" id="GO:0000226">
    <property type="term" value="P:microtubule cytoskeleton organization"/>
    <property type="evidence" value="ECO:0007669"/>
    <property type="project" value="TreeGrafter"/>
</dbReference>
<dbReference type="SMART" id="SM00220">
    <property type="entry name" value="S_TKc"/>
    <property type="match status" value="1"/>
</dbReference>
<dbReference type="PANTHER" id="PTHR24346">
    <property type="entry name" value="MAP/MICROTUBULE AFFINITY-REGULATING KINASE"/>
    <property type="match status" value="1"/>
</dbReference>
<evidence type="ECO:0000256" key="3">
    <source>
        <dbReference type="ARBA" id="ARBA00022679"/>
    </source>
</evidence>
<evidence type="ECO:0000259" key="12">
    <source>
        <dbReference type="PROSITE" id="PS50011"/>
    </source>
</evidence>
<evidence type="ECO:0000256" key="8">
    <source>
        <dbReference type="ARBA" id="ARBA00048679"/>
    </source>
</evidence>
<dbReference type="EMBL" id="OU963864">
    <property type="protein sequence ID" value="CAH0387478.1"/>
    <property type="molecule type" value="Genomic_DNA"/>
</dbReference>
<gene>
    <name evidence="13" type="ORF">BEMITA_LOCUS6484</name>
</gene>
<sequence length="399" mass="44989">MLDNSKSPKSEQQQQRTSVYEKLQHNLQNDEKWKQEISLGKRITLYKLQGEIGRGNFSQVKMAVHELTKERVAIKILDKAKLTVKARRMLDREISNMTSIHHPNIIRLFEVIESFSKLFLVMEYASGGELYQKLTAVGKLPEIDAKTIFAQILSAVKYLHQNLIIHRDLKAENVFCSSRGLVKVGDFGFSTRLANGFEEQLKTFCGSPPYAAPELFRDESYVGGPVDVWAMGVLLYFMTTGYMPFPADSIAALKRNILAGVFTVPSHLSSSCRFLIVGILKQTRASGSPCSRSRSRTGWRASASWTTRTRRGASCRRCRPSRGATTSPRRRDWPGRSWPRWGSRGRPSRRRRCTRRGARSSGPTASSSTESKPRRSTPTSRRAAAQPPARQTPAERHQA</sequence>
<comment type="catalytic activity">
    <reaction evidence="7">
        <text>L-threonyl-[protein] + ATP = O-phospho-L-threonyl-[protein] + ADP + H(+)</text>
        <dbReference type="Rhea" id="RHEA:46608"/>
        <dbReference type="Rhea" id="RHEA-COMP:11060"/>
        <dbReference type="Rhea" id="RHEA-COMP:11605"/>
        <dbReference type="ChEBI" id="CHEBI:15378"/>
        <dbReference type="ChEBI" id="CHEBI:30013"/>
        <dbReference type="ChEBI" id="CHEBI:30616"/>
        <dbReference type="ChEBI" id="CHEBI:61977"/>
        <dbReference type="ChEBI" id="CHEBI:456216"/>
        <dbReference type="EC" id="2.7.11.1"/>
    </reaction>
</comment>
<dbReference type="GO" id="GO:0050321">
    <property type="term" value="F:tau-protein kinase activity"/>
    <property type="evidence" value="ECO:0007669"/>
    <property type="project" value="TreeGrafter"/>
</dbReference>
<keyword evidence="3" id="KW-0808">Transferase</keyword>
<dbReference type="InterPro" id="IPR008271">
    <property type="entry name" value="Ser/Thr_kinase_AS"/>
</dbReference>
<evidence type="ECO:0000256" key="4">
    <source>
        <dbReference type="ARBA" id="ARBA00022741"/>
    </source>
</evidence>
<name>A0A9P0AAV9_BEMTA</name>
<keyword evidence="2 10" id="KW-0723">Serine/threonine-protein kinase</keyword>
<proteinExistence type="inferred from homology"/>
<dbReference type="PROSITE" id="PS50011">
    <property type="entry name" value="PROTEIN_KINASE_DOM"/>
    <property type="match status" value="1"/>
</dbReference>
<evidence type="ECO:0000256" key="1">
    <source>
        <dbReference type="ARBA" id="ARBA00012513"/>
    </source>
</evidence>
<accession>A0A9P0AAV9</accession>
<dbReference type="Proteomes" id="UP001152759">
    <property type="component" value="Chromosome 3"/>
</dbReference>
<evidence type="ECO:0000256" key="6">
    <source>
        <dbReference type="ARBA" id="ARBA00022840"/>
    </source>
</evidence>
<comment type="catalytic activity">
    <reaction evidence="8">
        <text>L-seryl-[protein] + ATP = O-phospho-L-seryl-[protein] + ADP + H(+)</text>
        <dbReference type="Rhea" id="RHEA:17989"/>
        <dbReference type="Rhea" id="RHEA-COMP:9863"/>
        <dbReference type="Rhea" id="RHEA-COMP:11604"/>
        <dbReference type="ChEBI" id="CHEBI:15378"/>
        <dbReference type="ChEBI" id="CHEBI:29999"/>
        <dbReference type="ChEBI" id="CHEBI:30616"/>
        <dbReference type="ChEBI" id="CHEBI:83421"/>
        <dbReference type="ChEBI" id="CHEBI:456216"/>
        <dbReference type="EC" id="2.7.11.1"/>
    </reaction>
</comment>
<dbReference type="PROSITE" id="PS00107">
    <property type="entry name" value="PROTEIN_KINASE_ATP"/>
    <property type="match status" value="1"/>
</dbReference>
<feature type="compositionally biased region" description="Low complexity" evidence="11">
    <location>
        <begin position="335"/>
        <end position="345"/>
    </location>
</feature>
<dbReference type="FunFam" id="3.30.200.20:FF:000003">
    <property type="entry name" value="Non-specific serine/threonine protein kinase"/>
    <property type="match status" value="1"/>
</dbReference>
<feature type="compositionally biased region" description="Basic residues" evidence="11">
    <location>
        <begin position="308"/>
        <end position="320"/>
    </location>
</feature>
<feature type="domain" description="Protein kinase" evidence="12">
    <location>
        <begin position="46"/>
        <end position="306"/>
    </location>
</feature>
<dbReference type="SUPFAM" id="SSF56112">
    <property type="entry name" value="Protein kinase-like (PK-like)"/>
    <property type="match status" value="1"/>
</dbReference>
<comment type="similarity">
    <text evidence="10">Belongs to the protein kinase superfamily.</text>
</comment>
<dbReference type="InterPro" id="IPR017441">
    <property type="entry name" value="Protein_kinase_ATP_BS"/>
</dbReference>
<evidence type="ECO:0000256" key="7">
    <source>
        <dbReference type="ARBA" id="ARBA00047899"/>
    </source>
</evidence>
<keyword evidence="14" id="KW-1185">Reference proteome</keyword>
<evidence type="ECO:0000313" key="14">
    <source>
        <dbReference type="Proteomes" id="UP001152759"/>
    </source>
</evidence>
<evidence type="ECO:0000256" key="2">
    <source>
        <dbReference type="ARBA" id="ARBA00022527"/>
    </source>
</evidence>
<dbReference type="AlphaFoldDB" id="A0A9P0AAV9"/>
<dbReference type="EC" id="2.7.11.1" evidence="1"/>
<dbReference type="PANTHER" id="PTHR24346:SF49">
    <property type="entry name" value="NIM1 SERINE_THREONINE PROTEIN KINASE"/>
    <property type="match status" value="1"/>
</dbReference>
<dbReference type="GO" id="GO:0005737">
    <property type="term" value="C:cytoplasm"/>
    <property type="evidence" value="ECO:0007669"/>
    <property type="project" value="TreeGrafter"/>
</dbReference>
<protein>
    <recommendedName>
        <fullName evidence="1">non-specific serine/threonine protein kinase</fullName>
        <ecNumber evidence="1">2.7.11.1</ecNumber>
    </recommendedName>
</protein>
<evidence type="ECO:0000256" key="11">
    <source>
        <dbReference type="SAM" id="MobiDB-lite"/>
    </source>
</evidence>
<feature type="binding site" evidence="9">
    <location>
        <position position="75"/>
    </location>
    <ligand>
        <name>ATP</name>
        <dbReference type="ChEBI" id="CHEBI:30616"/>
    </ligand>
</feature>
<keyword evidence="6 9" id="KW-0067">ATP-binding</keyword>
<keyword evidence="5" id="KW-0418">Kinase</keyword>
<evidence type="ECO:0000256" key="5">
    <source>
        <dbReference type="ARBA" id="ARBA00022777"/>
    </source>
</evidence>
<dbReference type="FunFam" id="1.10.510.10:FF:000571">
    <property type="entry name" value="Maternal embryonic leucine zipper kinase"/>
    <property type="match status" value="1"/>
</dbReference>
<dbReference type="GO" id="GO:0035556">
    <property type="term" value="P:intracellular signal transduction"/>
    <property type="evidence" value="ECO:0007669"/>
    <property type="project" value="TreeGrafter"/>
</dbReference>
<dbReference type="InterPro" id="IPR000719">
    <property type="entry name" value="Prot_kinase_dom"/>
</dbReference>
<evidence type="ECO:0000313" key="13">
    <source>
        <dbReference type="EMBL" id="CAH0387478.1"/>
    </source>
</evidence>
<evidence type="ECO:0000256" key="9">
    <source>
        <dbReference type="PROSITE-ProRule" id="PRU10141"/>
    </source>
</evidence>
<feature type="region of interest" description="Disordered" evidence="11">
    <location>
        <begin position="285"/>
        <end position="399"/>
    </location>
</feature>
<feature type="compositionally biased region" description="Basic residues" evidence="11">
    <location>
        <begin position="346"/>
        <end position="358"/>
    </location>
</feature>